<dbReference type="GO" id="GO:0005886">
    <property type="term" value="C:plasma membrane"/>
    <property type="evidence" value="ECO:0007669"/>
    <property type="project" value="InterPro"/>
</dbReference>
<dbReference type="Proteomes" id="UP001058003">
    <property type="component" value="Chromosome"/>
</dbReference>
<dbReference type="InterPro" id="IPR043202">
    <property type="entry name" value="Band-7_stomatin-like"/>
</dbReference>
<reference evidence="3" key="1">
    <citation type="submission" date="2021-04" db="EMBL/GenBank/DDBJ databases">
        <title>Dactylosporangium aurantiacum NRRL B-8018 full assembly.</title>
        <authorList>
            <person name="Hartkoorn R.C."/>
            <person name="Beaudoing E."/>
            <person name="Hot D."/>
        </authorList>
    </citation>
    <scope>NUCLEOTIDE SEQUENCE</scope>
    <source>
        <strain evidence="3">NRRL B-8018</strain>
    </source>
</reference>
<feature type="domain" description="Band 7" evidence="2">
    <location>
        <begin position="1"/>
        <end position="158"/>
    </location>
</feature>
<dbReference type="CDD" id="cd13438">
    <property type="entry name" value="SPFH_eoslipins_u2"/>
    <property type="match status" value="1"/>
</dbReference>
<proteinExistence type="inferred from homology"/>
<dbReference type="InterPro" id="IPR036013">
    <property type="entry name" value="Band_7/SPFH_dom_sf"/>
</dbReference>
<dbReference type="PRINTS" id="PR00721">
    <property type="entry name" value="STOMATIN"/>
</dbReference>
<protein>
    <submittedName>
        <fullName evidence="3">Slipin family protein</fullName>
    </submittedName>
</protein>
<dbReference type="SMART" id="SM00244">
    <property type="entry name" value="PHB"/>
    <property type="match status" value="1"/>
</dbReference>
<dbReference type="InterPro" id="IPR001107">
    <property type="entry name" value="Band_7"/>
</dbReference>
<dbReference type="PANTHER" id="PTHR10264">
    <property type="entry name" value="BAND 7 PROTEIN-RELATED"/>
    <property type="match status" value="1"/>
</dbReference>
<keyword evidence="4" id="KW-1185">Reference proteome</keyword>
<gene>
    <name evidence="3" type="ORF">Daura_08740</name>
</gene>
<dbReference type="RefSeq" id="WP_033357982.1">
    <property type="nucleotide sequence ID" value="NZ_CP073767.1"/>
</dbReference>
<dbReference type="Pfam" id="PF01145">
    <property type="entry name" value="Band_7"/>
    <property type="match status" value="1"/>
</dbReference>
<dbReference type="Gene3D" id="3.30.479.30">
    <property type="entry name" value="Band 7 domain"/>
    <property type="match status" value="1"/>
</dbReference>
<organism evidence="3 4">
    <name type="scientific">Dactylosporangium aurantiacum</name>
    <dbReference type="NCBI Taxonomy" id="35754"/>
    <lineage>
        <taxon>Bacteria</taxon>
        <taxon>Bacillati</taxon>
        <taxon>Actinomycetota</taxon>
        <taxon>Actinomycetes</taxon>
        <taxon>Micromonosporales</taxon>
        <taxon>Micromonosporaceae</taxon>
        <taxon>Dactylosporangium</taxon>
    </lineage>
</organism>
<dbReference type="KEGG" id="daur:Daura_08740"/>
<dbReference type="InterPro" id="IPR001972">
    <property type="entry name" value="Stomatin_HflK_fam"/>
</dbReference>
<evidence type="ECO:0000313" key="3">
    <source>
        <dbReference type="EMBL" id="UWZ56247.1"/>
    </source>
</evidence>
<name>A0A9Q9MP20_9ACTN</name>
<evidence type="ECO:0000313" key="4">
    <source>
        <dbReference type="Proteomes" id="UP001058003"/>
    </source>
</evidence>
<evidence type="ECO:0000256" key="1">
    <source>
        <dbReference type="ARBA" id="ARBA00008164"/>
    </source>
</evidence>
<accession>A0A9Q9MP20</accession>
<comment type="similarity">
    <text evidence="1">Belongs to the band 7/mec-2 family.</text>
</comment>
<dbReference type="PANTHER" id="PTHR10264:SF83">
    <property type="entry name" value="BLL5629 PROTEIN"/>
    <property type="match status" value="1"/>
</dbReference>
<dbReference type="AlphaFoldDB" id="A0A9Q9MP20"/>
<dbReference type="SUPFAM" id="SSF117892">
    <property type="entry name" value="Band 7/SPFH domain"/>
    <property type="match status" value="1"/>
</dbReference>
<dbReference type="EMBL" id="CP073767">
    <property type="protein sequence ID" value="UWZ56247.1"/>
    <property type="molecule type" value="Genomic_DNA"/>
</dbReference>
<sequence length="222" mass="24154">MAKVTVMEYERVVRFEHGRLAGVLEPGRHRYRRRGTRLERVDLRPRLVPVNGQEMLTADRLVVKVSATLRIAVTDPALFVTAAQDPVQELYLRTQVELRAAVAEADLESVIAARPRLPARLTAALAPAARAVGVDVLELTVRDVMLPGDLRRAYADTALAKERGRAELERARGEAAALRSLANTAKLLEDRPALLRLRALQAAGQAGTTLVVHAGEPAAGRG</sequence>
<evidence type="ECO:0000259" key="2">
    <source>
        <dbReference type="SMART" id="SM00244"/>
    </source>
</evidence>
<dbReference type="OrthoDB" id="3285280at2"/>